<organism evidence="2 3">
    <name type="scientific">Rhodopseudomonas faecalis</name>
    <dbReference type="NCBI Taxonomy" id="99655"/>
    <lineage>
        <taxon>Bacteria</taxon>
        <taxon>Pseudomonadati</taxon>
        <taxon>Pseudomonadota</taxon>
        <taxon>Alphaproteobacteria</taxon>
        <taxon>Hyphomicrobiales</taxon>
        <taxon>Nitrobacteraceae</taxon>
        <taxon>Rhodopseudomonas</taxon>
    </lineage>
</organism>
<proteinExistence type="predicted"/>
<accession>A0A318TH54</accession>
<dbReference type="RefSeq" id="WP_110782371.1">
    <property type="nucleotide sequence ID" value="NZ_QJTI01000027.1"/>
</dbReference>
<comment type="caution">
    <text evidence="2">The sequence shown here is derived from an EMBL/GenBank/DDBJ whole genome shotgun (WGS) entry which is preliminary data.</text>
</comment>
<evidence type="ECO:0000256" key="1">
    <source>
        <dbReference type="SAM" id="MobiDB-lite"/>
    </source>
</evidence>
<sequence length="110" mass="12581">MAQRNQQSAAHNSTPRHTLFRLKAIASELRAKQATDATERQNWEELAIEWHLLANRALETRTRDQQPQGQPSRAERAEPADEPSTAREPQGIGYYIDSLTGAMHQVQHRR</sequence>
<evidence type="ECO:0000313" key="3">
    <source>
        <dbReference type="Proteomes" id="UP000248148"/>
    </source>
</evidence>
<protein>
    <submittedName>
        <fullName evidence="2">Uncharacterized protein</fullName>
    </submittedName>
</protein>
<dbReference type="OrthoDB" id="9951865at2"/>
<gene>
    <name evidence="2" type="ORF">BJ122_12748</name>
</gene>
<name>A0A318TH54_9BRAD</name>
<keyword evidence="3" id="KW-1185">Reference proteome</keyword>
<evidence type="ECO:0000313" key="2">
    <source>
        <dbReference type="EMBL" id="PYF00189.1"/>
    </source>
</evidence>
<dbReference type="Proteomes" id="UP000248148">
    <property type="component" value="Unassembled WGS sequence"/>
</dbReference>
<dbReference type="EMBL" id="QJTI01000027">
    <property type="protein sequence ID" value="PYF00189.1"/>
    <property type="molecule type" value="Genomic_DNA"/>
</dbReference>
<feature type="region of interest" description="Disordered" evidence="1">
    <location>
        <begin position="58"/>
        <end position="110"/>
    </location>
</feature>
<reference evidence="2 3" key="1">
    <citation type="submission" date="2018-06" db="EMBL/GenBank/DDBJ databases">
        <title>Genomic Encyclopedia of Archaeal and Bacterial Type Strains, Phase II (KMG-II): from individual species to whole genera.</title>
        <authorList>
            <person name="Goeker M."/>
        </authorList>
    </citation>
    <scope>NUCLEOTIDE SEQUENCE [LARGE SCALE GENOMIC DNA]</scope>
    <source>
        <strain evidence="2 3">JCM 11668</strain>
    </source>
</reference>
<dbReference type="AlphaFoldDB" id="A0A318TH54"/>